<keyword evidence="2" id="KW-1185">Reference proteome</keyword>
<organism evidence="1 2">
    <name type="scientific">Caulobacter endophyticus</name>
    <dbReference type="NCBI Taxonomy" id="2172652"/>
    <lineage>
        <taxon>Bacteria</taxon>
        <taxon>Pseudomonadati</taxon>
        <taxon>Pseudomonadota</taxon>
        <taxon>Alphaproteobacteria</taxon>
        <taxon>Caulobacterales</taxon>
        <taxon>Caulobacteraceae</taxon>
        <taxon>Caulobacter</taxon>
    </lineage>
</organism>
<comment type="caution">
    <text evidence="1">The sequence shown here is derived from an EMBL/GenBank/DDBJ whole genome shotgun (WGS) entry which is preliminary data.</text>
</comment>
<dbReference type="OrthoDB" id="7211210at2"/>
<name>A0A2T9JQ43_9CAUL</name>
<dbReference type="EMBL" id="QDKQ01000057">
    <property type="protein sequence ID" value="PVM85813.1"/>
    <property type="molecule type" value="Genomic_DNA"/>
</dbReference>
<evidence type="ECO:0000313" key="1">
    <source>
        <dbReference type="EMBL" id="PVM85813.1"/>
    </source>
</evidence>
<reference evidence="1 2" key="1">
    <citation type="submission" date="2018-04" db="EMBL/GenBank/DDBJ databases">
        <title>The genome sequence of Caulobacter sp. 744.</title>
        <authorList>
            <person name="Gao J."/>
            <person name="Sun J."/>
        </authorList>
    </citation>
    <scope>NUCLEOTIDE SEQUENCE [LARGE SCALE GENOMIC DNA]</scope>
    <source>
        <strain evidence="1 2">774</strain>
    </source>
</reference>
<protein>
    <submittedName>
        <fullName evidence="1">Uncharacterized protein</fullName>
    </submittedName>
</protein>
<accession>A0A2T9JQ43</accession>
<sequence length="137" mass="14383">MLAVLSLTLACSAGGAAEACRVNQPPEACVAHAYDAVILARIESAGPDDRLRGERPAWTASARRTGAIEGKAVSQAVFEIGRTGQSTACDDGQPIARVGETWVLYLHETPGAGWTAGASYPLDLARRIDPRLSRLAP</sequence>
<evidence type="ECO:0000313" key="2">
    <source>
        <dbReference type="Proteomes" id="UP000245073"/>
    </source>
</evidence>
<dbReference type="Proteomes" id="UP000245073">
    <property type="component" value="Unassembled WGS sequence"/>
</dbReference>
<dbReference type="RefSeq" id="WP_109101965.1">
    <property type="nucleotide sequence ID" value="NZ_QDKQ01000057.1"/>
</dbReference>
<proteinExistence type="predicted"/>
<dbReference type="AlphaFoldDB" id="A0A2T9JQ43"/>
<gene>
    <name evidence="1" type="ORF">DDF67_16575</name>
</gene>